<dbReference type="GO" id="GO:0006354">
    <property type="term" value="P:DNA-templated transcription elongation"/>
    <property type="evidence" value="ECO:0007669"/>
    <property type="project" value="UniProtKB-UniRule"/>
</dbReference>
<dbReference type="InterPro" id="IPR047050">
    <property type="entry name" value="NGN"/>
</dbReference>
<organism evidence="12 13">
    <name type="scientific">Helicobacter saguini</name>
    <dbReference type="NCBI Taxonomy" id="1548018"/>
    <lineage>
        <taxon>Bacteria</taxon>
        <taxon>Pseudomonadati</taxon>
        <taxon>Campylobacterota</taxon>
        <taxon>Epsilonproteobacteria</taxon>
        <taxon>Campylobacterales</taxon>
        <taxon>Helicobacteraceae</taxon>
        <taxon>Helicobacter</taxon>
    </lineage>
</organism>
<evidence type="ECO:0000256" key="8">
    <source>
        <dbReference type="SAM" id="MobiDB-lite"/>
    </source>
</evidence>
<keyword evidence="4 5" id="KW-0804">Transcription</keyword>
<evidence type="ECO:0000256" key="4">
    <source>
        <dbReference type="ARBA" id="ARBA00023163"/>
    </source>
</evidence>
<name>A0A347VZC7_9HELI</name>
<evidence type="ECO:0000256" key="3">
    <source>
        <dbReference type="ARBA" id="ARBA00023015"/>
    </source>
</evidence>
<dbReference type="NCBIfam" id="TIGR00922">
    <property type="entry name" value="nusG"/>
    <property type="match status" value="1"/>
</dbReference>
<dbReference type="GO" id="GO:0032784">
    <property type="term" value="P:regulation of DNA-templated transcription elongation"/>
    <property type="evidence" value="ECO:0007669"/>
    <property type="project" value="InterPro"/>
</dbReference>
<evidence type="ECO:0000313" key="12">
    <source>
        <dbReference type="EMBL" id="TLD95979.1"/>
    </source>
</evidence>
<dbReference type="SUPFAM" id="SSF82679">
    <property type="entry name" value="N-utilization substance G protein NusG, N-terminal domain"/>
    <property type="match status" value="1"/>
</dbReference>
<evidence type="ECO:0000256" key="6">
    <source>
        <dbReference type="NCBIfam" id="TIGR00922"/>
    </source>
</evidence>
<feature type="domain" description="NusG-like N-terminal" evidence="9">
    <location>
        <begin position="52"/>
        <end position="160"/>
    </location>
</feature>
<reference evidence="12" key="3">
    <citation type="submission" date="2018-04" db="EMBL/GenBank/DDBJ databases">
        <authorList>
            <person name="Sheh A."/>
            <person name="Shen Z."/>
            <person name="Mannion A.J."/>
            <person name="Fox J.G."/>
        </authorList>
    </citation>
    <scope>NUCLEOTIDE SEQUENCE</scope>
    <source>
        <strain evidence="12">MIT 97-6194</strain>
    </source>
</reference>
<dbReference type="SUPFAM" id="SSF50104">
    <property type="entry name" value="Translation proteins SH3-like domain"/>
    <property type="match status" value="1"/>
</dbReference>
<dbReference type="Pfam" id="PF00467">
    <property type="entry name" value="KOW"/>
    <property type="match status" value="1"/>
</dbReference>
<evidence type="ECO:0000313" key="11">
    <source>
        <dbReference type="EMBL" id="MWV68474.1"/>
    </source>
</evidence>
<dbReference type="InterPro" id="IPR006645">
    <property type="entry name" value="NGN-like_dom"/>
</dbReference>
<keyword evidence="13" id="KW-1185">Reference proteome</keyword>
<dbReference type="FunFam" id="2.30.30.30:FF:000002">
    <property type="entry name" value="Transcription termination/antitermination factor NusG"/>
    <property type="match status" value="1"/>
</dbReference>
<dbReference type="AlphaFoldDB" id="A0A347VZC7"/>
<dbReference type="PANTHER" id="PTHR30265">
    <property type="entry name" value="RHO-INTERACTING TRANSCRIPTION TERMINATION FACTOR NUSG"/>
    <property type="match status" value="1"/>
</dbReference>
<evidence type="ECO:0000313" key="13">
    <source>
        <dbReference type="Proteomes" id="UP000029714"/>
    </source>
</evidence>
<dbReference type="InterPro" id="IPR043425">
    <property type="entry name" value="NusG-like"/>
</dbReference>
<dbReference type="Gene3D" id="3.30.70.940">
    <property type="entry name" value="NusG, N-terminal domain"/>
    <property type="match status" value="1"/>
</dbReference>
<dbReference type="CDD" id="cd06091">
    <property type="entry name" value="KOW_NusG"/>
    <property type="match status" value="1"/>
</dbReference>
<comment type="caution">
    <text evidence="12">The sequence shown here is derived from an EMBL/GenBank/DDBJ whole genome shotgun (WGS) entry which is preliminary data.</text>
</comment>
<dbReference type="PANTHER" id="PTHR30265:SF2">
    <property type="entry name" value="TRANSCRIPTION TERMINATION_ANTITERMINATION PROTEIN NUSG"/>
    <property type="match status" value="1"/>
</dbReference>
<comment type="similarity">
    <text evidence="5 7">Belongs to the NusG family.</text>
</comment>
<dbReference type="InterPro" id="IPR005824">
    <property type="entry name" value="KOW"/>
</dbReference>
<evidence type="ECO:0000256" key="1">
    <source>
        <dbReference type="ARBA" id="ARBA00022472"/>
    </source>
</evidence>
<protein>
    <recommendedName>
        <fullName evidence="5 6">Transcription termination/antitermination protein NusG</fullName>
    </recommendedName>
</protein>
<proteinExistence type="inferred from homology"/>
<evidence type="ECO:0000256" key="7">
    <source>
        <dbReference type="RuleBase" id="RU000538"/>
    </source>
</evidence>
<gene>
    <name evidence="5 12" type="primary">nusG</name>
    <name evidence="11" type="ORF">DCO61_00105</name>
    <name evidence="12" type="ORF">LS64_001060</name>
</gene>
<dbReference type="EMBL" id="JRMP02000001">
    <property type="protein sequence ID" value="TLD95979.1"/>
    <property type="molecule type" value="Genomic_DNA"/>
</dbReference>
<dbReference type="SMART" id="SM00738">
    <property type="entry name" value="NGN"/>
    <property type="match status" value="1"/>
</dbReference>
<dbReference type="CDD" id="cd09891">
    <property type="entry name" value="NGN_Bact_1"/>
    <property type="match status" value="1"/>
</dbReference>
<keyword evidence="2 5" id="KW-0889">Transcription antitermination</keyword>
<dbReference type="InterPro" id="IPR015869">
    <property type="entry name" value="Transcrpt_antiterm_NusG_bac_CS"/>
</dbReference>
<feature type="region of interest" description="Disordered" evidence="8">
    <location>
        <begin position="1"/>
        <end position="38"/>
    </location>
</feature>
<dbReference type="EMBL" id="QBIU01000001">
    <property type="protein sequence ID" value="MWV68474.1"/>
    <property type="molecule type" value="Genomic_DNA"/>
</dbReference>
<dbReference type="Proteomes" id="UP000029714">
    <property type="component" value="Unassembled WGS sequence"/>
</dbReference>
<dbReference type="HAMAP" id="MF_00948">
    <property type="entry name" value="NusG"/>
    <property type="match status" value="1"/>
</dbReference>
<reference evidence="12 13" key="2">
    <citation type="journal article" date="2016" name="Infect. Immun.">
        <title>Helicobacter saguini, a Novel Helicobacter Isolated from Cotton-Top Tamarins with Ulcerative Colitis, Has Proinflammatory Properties and Induces Typhlocolitis and Dysplasia in Gnotobiotic IL-10-/- Mice.</title>
        <authorList>
            <person name="Shen Z."/>
            <person name="Mannion A."/>
            <person name="Whary M.T."/>
            <person name="Muthupalani S."/>
            <person name="Sheh A."/>
            <person name="Feng Y."/>
            <person name="Gong G."/>
            <person name="Vandamme P."/>
            <person name="Holcombe H.R."/>
            <person name="Paster B.J."/>
            <person name="Fox J.G."/>
        </authorList>
    </citation>
    <scope>NUCLEOTIDE SEQUENCE [LARGE SCALE GENOMIC DNA]</scope>
    <source>
        <strain evidence="12 13">MIT 97-6194</strain>
    </source>
</reference>
<dbReference type="PRINTS" id="PR00338">
    <property type="entry name" value="NUSGTNSCPFCT"/>
</dbReference>
<dbReference type="PROSITE" id="PS01014">
    <property type="entry name" value="NUSG"/>
    <property type="match status" value="1"/>
</dbReference>
<keyword evidence="3 5" id="KW-0805">Transcription regulation</keyword>
<dbReference type="InterPro" id="IPR036735">
    <property type="entry name" value="NGN_dom_sf"/>
</dbReference>
<dbReference type="Gene3D" id="2.30.30.30">
    <property type="match status" value="1"/>
</dbReference>
<comment type="function">
    <text evidence="5 7">Participates in transcription elongation, termination and antitermination.</text>
</comment>
<reference evidence="12 13" key="1">
    <citation type="journal article" date="2014" name="Genome Announc.">
        <title>Draft genome sequences of eight enterohepatic helicobacter species isolated from both laboratory and wild rodents.</title>
        <authorList>
            <person name="Sheh A."/>
            <person name="Shen Z."/>
            <person name="Fox J.G."/>
        </authorList>
    </citation>
    <scope>NUCLEOTIDE SEQUENCE [LARGE SCALE GENOMIC DNA]</scope>
    <source>
        <strain evidence="12 13">MIT 97-6194</strain>
    </source>
</reference>
<evidence type="ECO:0000313" key="14">
    <source>
        <dbReference type="Proteomes" id="UP000477070"/>
    </source>
</evidence>
<dbReference type="InterPro" id="IPR001062">
    <property type="entry name" value="Transcrpt_antiterm_NusG"/>
</dbReference>
<feature type="domain" description="KOW" evidence="10">
    <location>
        <begin position="171"/>
        <end position="198"/>
    </location>
</feature>
<dbReference type="GO" id="GO:0006353">
    <property type="term" value="P:DNA-templated transcription termination"/>
    <property type="evidence" value="ECO:0007669"/>
    <property type="project" value="UniProtKB-UniRule"/>
</dbReference>
<dbReference type="Proteomes" id="UP000477070">
    <property type="component" value="Unassembled WGS sequence"/>
</dbReference>
<evidence type="ECO:0000259" key="10">
    <source>
        <dbReference type="SMART" id="SM00739"/>
    </source>
</evidence>
<reference evidence="11 14" key="4">
    <citation type="submission" date="2019-12" db="EMBL/GenBank/DDBJ databases">
        <title>Multi-Generational Helicobacter saguini Isolates.</title>
        <authorList>
            <person name="Mannion A."/>
            <person name="Shen Z."/>
            <person name="Fox J.G."/>
        </authorList>
    </citation>
    <scope>NUCLEOTIDE SEQUENCE [LARGE SCALE GENOMIC DNA]</scope>
    <source>
        <strain evidence="11">16-048</strain>
        <strain evidence="14">16-048 (F4)</strain>
    </source>
</reference>
<keyword evidence="1 5" id="KW-0806">Transcription termination</keyword>
<dbReference type="InterPro" id="IPR014722">
    <property type="entry name" value="Rib_uL2_dom2"/>
</dbReference>
<dbReference type="Pfam" id="PF02357">
    <property type="entry name" value="NusG"/>
    <property type="match status" value="1"/>
</dbReference>
<evidence type="ECO:0000259" key="9">
    <source>
        <dbReference type="SMART" id="SM00738"/>
    </source>
</evidence>
<evidence type="ECO:0000256" key="5">
    <source>
        <dbReference type="HAMAP-Rule" id="MF_00948"/>
    </source>
</evidence>
<sequence length="226" mass="25460">MSEKDLQDSVPQDSNDVDSIESVEPQGENTESKNIESNIDSIIADSKNSDKKFQWYAIQTYSGSEQSVKKAIQNLIDQNNAKDRLKAIVVPTEDVFEIKDKKKKMVQTSLYPGYVFVQIDLDTRLWHLIQSLPRVGRFIGESKKPTPLSDADIKTILDKVQNRPAPRPKVSFSVGEIVQITDGPFANFTGVVEHYDMASKKLKLNVSIFGRNTPVEINDVQVEKTM</sequence>
<dbReference type="OrthoDB" id="9809075at2"/>
<dbReference type="STRING" id="1548018.LS64_03060"/>
<evidence type="ECO:0000256" key="2">
    <source>
        <dbReference type="ARBA" id="ARBA00022814"/>
    </source>
</evidence>
<dbReference type="GO" id="GO:0005829">
    <property type="term" value="C:cytosol"/>
    <property type="evidence" value="ECO:0007669"/>
    <property type="project" value="UniProtKB-ARBA"/>
</dbReference>
<dbReference type="GO" id="GO:0031564">
    <property type="term" value="P:transcription antitermination"/>
    <property type="evidence" value="ECO:0007669"/>
    <property type="project" value="UniProtKB-UniRule"/>
</dbReference>
<dbReference type="InterPro" id="IPR008991">
    <property type="entry name" value="Translation_prot_SH3-like_sf"/>
</dbReference>
<dbReference type="SMART" id="SM00739">
    <property type="entry name" value="KOW"/>
    <property type="match status" value="1"/>
</dbReference>
<accession>A0A347VZC7</accession>